<organism evidence="6 7">
    <name type="scientific">Aspergillus tubingensis</name>
    <dbReference type="NCBI Taxonomy" id="5068"/>
    <lineage>
        <taxon>Eukaryota</taxon>
        <taxon>Fungi</taxon>
        <taxon>Dikarya</taxon>
        <taxon>Ascomycota</taxon>
        <taxon>Pezizomycotina</taxon>
        <taxon>Eurotiomycetes</taxon>
        <taxon>Eurotiomycetidae</taxon>
        <taxon>Eurotiales</taxon>
        <taxon>Aspergillaceae</taxon>
        <taxon>Aspergillus</taxon>
        <taxon>Aspergillus subgen. Circumdati</taxon>
    </lineage>
</organism>
<feature type="repeat" description="ANK" evidence="3">
    <location>
        <begin position="676"/>
        <end position="708"/>
    </location>
</feature>
<dbReference type="Pfam" id="PF00023">
    <property type="entry name" value="Ank"/>
    <property type="match status" value="2"/>
</dbReference>
<evidence type="ECO:0008006" key="8">
    <source>
        <dbReference type="Google" id="ProtNLM"/>
    </source>
</evidence>
<dbReference type="AlphaFoldDB" id="A0A9W6AD97"/>
<dbReference type="Proteomes" id="UP001144157">
    <property type="component" value="Unassembled WGS sequence"/>
</dbReference>
<feature type="repeat" description="ANK" evidence="3">
    <location>
        <begin position="783"/>
        <end position="815"/>
    </location>
</feature>
<dbReference type="InterPro" id="IPR002110">
    <property type="entry name" value="Ankyrin_rpt"/>
</dbReference>
<keyword evidence="5" id="KW-0732">Signal</keyword>
<dbReference type="Gene3D" id="1.25.40.20">
    <property type="entry name" value="Ankyrin repeat-containing domain"/>
    <property type="match status" value="2"/>
</dbReference>
<gene>
    <name evidence="6" type="ORF">AtubIFM56815_001182</name>
</gene>
<comment type="caution">
    <text evidence="6">The sequence shown here is derived from an EMBL/GenBank/DDBJ whole genome shotgun (WGS) entry which is preliminary data.</text>
</comment>
<accession>A0A9W6AD97</accession>
<feature type="signal peptide" evidence="5">
    <location>
        <begin position="1"/>
        <end position="19"/>
    </location>
</feature>
<dbReference type="SMART" id="SM00248">
    <property type="entry name" value="ANK"/>
    <property type="match status" value="14"/>
</dbReference>
<evidence type="ECO:0000256" key="5">
    <source>
        <dbReference type="SAM" id="SignalP"/>
    </source>
</evidence>
<evidence type="ECO:0000256" key="2">
    <source>
        <dbReference type="ARBA" id="ARBA00023043"/>
    </source>
</evidence>
<protein>
    <recommendedName>
        <fullName evidence="8">NACHT domain-containing protein</fullName>
    </recommendedName>
</protein>
<feature type="repeat" description="ANK" evidence="3">
    <location>
        <begin position="849"/>
        <end position="881"/>
    </location>
</feature>
<evidence type="ECO:0000256" key="4">
    <source>
        <dbReference type="SAM" id="MobiDB-lite"/>
    </source>
</evidence>
<evidence type="ECO:0000313" key="7">
    <source>
        <dbReference type="Proteomes" id="UP001144157"/>
    </source>
</evidence>
<evidence type="ECO:0000313" key="6">
    <source>
        <dbReference type="EMBL" id="GLA80365.1"/>
    </source>
</evidence>
<dbReference type="EMBL" id="BRPE01000001">
    <property type="protein sequence ID" value="GLA80365.1"/>
    <property type="molecule type" value="Genomic_DNA"/>
</dbReference>
<dbReference type="PRINTS" id="PR01415">
    <property type="entry name" value="ANKYRIN"/>
</dbReference>
<feature type="repeat" description="ANK" evidence="3">
    <location>
        <begin position="750"/>
        <end position="782"/>
    </location>
</feature>
<dbReference type="PANTHER" id="PTHR24198">
    <property type="entry name" value="ANKYRIN REPEAT AND PROTEIN KINASE DOMAIN-CONTAINING PROTEIN"/>
    <property type="match status" value="1"/>
</dbReference>
<proteinExistence type="predicted"/>
<keyword evidence="2 3" id="KW-0040">ANK repeat</keyword>
<feature type="repeat" description="ANK" evidence="3">
    <location>
        <begin position="643"/>
        <end position="675"/>
    </location>
</feature>
<feature type="region of interest" description="Disordered" evidence="4">
    <location>
        <begin position="703"/>
        <end position="743"/>
    </location>
</feature>
<sequence>MSTVLEVLIYRILATVVPAFDVIQPILDSFGQMLNHTHEEPWIHLESLLLCHDIKSVFYVIEGIDMCEDEITDQLEALVALAHARRLSCKVLATSQTLNNATSGKATVINLNPLILQRQNLEDIIRLTMRNLGKQIRGFAELEQLIVKALPGSATPSETKIRLQVLLHVVKPLTTYSIENNFLLLQKPLPELYLQILGPLSALMPWVRRALSWMTLSFRPLDIQELAVAVVCQDSLSNQEMLRHLPLDLEGDLTRALGPLVDVRNGQPMFADESVREYIQNEITAKQNSGSDYSCDVLTHANLTRICLTYLKHSGVAQAGPREGCRTSWEQSALDFSEYAARYWTYHYRAADSRNVLIRDILDFVSQEKCGNRWAEWWRTAHCSDSTDCFKSTPLTLAAEHGLCEVVHELISSSEDTSVSSQEITEALEIALQFSHLDVARQLLLETNPSNKSLTLASRAGDTELVTNILQKLGAPACTCLESLQAAVIRGHLQTIDILLQLLPDVSSALEDNPTLYLDAIRSGKTEALKRLLDVGRARLPGKVGPNLLRLAARRGDIDIIHLIHTEGFSTDWKDENGWTILHHAADTGRANVVTELISSYDPEAKDDGGMSPLHIACKKGSISTFIALVRTNKLSFNAPTAYGDQPIHLAAAGGHLQIVVRLVQLGAGPKVSNRKGFTPLHLAVQAGHLAVVRELIRQIGDSSSDSVMEEGADSRDYTSSLGNDEEEKEEAENSSDGDSKEDEIQNYELEPTPLHSAALRGYDDVVRELLEAHVDLNFGNHNGSTPLHLSVHHRHTAVVKTLLDGGANTSLCDLHGRLPIHIASEGGNILIFRALQKFETYVRAADDRDRTPLHITARHRYEELVELLLRQGADPNSGDIEGHTPLFCAIQSGNSRVFKALLKAGARITDASQSQSTLIREAVRAGQDGDVIRLLMEAGCDLLG</sequence>
<feature type="repeat" description="ANK" evidence="3">
    <location>
        <begin position="882"/>
        <end position="914"/>
    </location>
</feature>
<dbReference type="Pfam" id="PF12796">
    <property type="entry name" value="Ank_2"/>
    <property type="match status" value="3"/>
</dbReference>
<evidence type="ECO:0000256" key="1">
    <source>
        <dbReference type="ARBA" id="ARBA00022737"/>
    </source>
</evidence>
<dbReference type="SUPFAM" id="SSF48403">
    <property type="entry name" value="Ankyrin repeat"/>
    <property type="match status" value="2"/>
</dbReference>
<dbReference type="PANTHER" id="PTHR24198:SF165">
    <property type="entry name" value="ANKYRIN REPEAT-CONTAINING PROTEIN-RELATED"/>
    <property type="match status" value="1"/>
</dbReference>
<keyword evidence="1" id="KW-0677">Repeat</keyword>
<feature type="compositionally biased region" description="Acidic residues" evidence="4">
    <location>
        <begin position="724"/>
        <end position="743"/>
    </location>
</feature>
<dbReference type="PROSITE" id="PS50297">
    <property type="entry name" value="ANK_REP_REGION"/>
    <property type="match status" value="6"/>
</dbReference>
<evidence type="ECO:0000256" key="3">
    <source>
        <dbReference type="PROSITE-ProRule" id="PRU00023"/>
    </source>
</evidence>
<dbReference type="InterPro" id="IPR036770">
    <property type="entry name" value="Ankyrin_rpt-contain_sf"/>
</dbReference>
<dbReference type="PROSITE" id="PS50088">
    <property type="entry name" value="ANK_REPEAT"/>
    <property type="match status" value="6"/>
</dbReference>
<name>A0A9W6AD97_ASPTU</name>
<feature type="chain" id="PRO_5040895993" description="NACHT domain-containing protein" evidence="5">
    <location>
        <begin position="20"/>
        <end position="945"/>
    </location>
</feature>
<reference evidence="6" key="1">
    <citation type="submission" date="2022-07" db="EMBL/GenBank/DDBJ databases">
        <title>Taxonomy of Aspergillus series Nigri: significant species reduction supported by multi-species coalescent approaches.</title>
        <authorList>
            <person name="Bian C."/>
            <person name="Kusuya Y."/>
            <person name="Sklenar F."/>
            <person name="D'hooge E."/>
            <person name="Yaguchi T."/>
            <person name="Takahashi H."/>
            <person name="Hubka V."/>
        </authorList>
    </citation>
    <scope>NUCLEOTIDE SEQUENCE</scope>
    <source>
        <strain evidence="6">IFM 56815</strain>
    </source>
</reference>